<proteinExistence type="predicted"/>
<dbReference type="EMBL" id="GG663364">
    <property type="protein sequence ID" value="EEH09676.1"/>
    <property type="molecule type" value="Genomic_DNA"/>
</dbReference>
<dbReference type="AlphaFoldDB" id="C0NEK5"/>
<dbReference type="InParanoid" id="C0NEK5"/>
<reference evidence="1" key="1">
    <citation type="submission" date="2009-02" db="EMBL/GenBank/DDBJ databases">
        <title>The Genome Sequence of Ajellomyces capsulatus strain G186AR.</title>
        <authorList>
            <consortium name="The Broad Institute Genome Sequencing Platform"/>
            <person name="Champion M."/>
            <person name="Cuomo C."/>
            <person name="Ma L.-J."/>
            <person name="Henn M.R."/>
            <person name="Sil A."/>
            <person name="Goldman B."/>
            <person name="Young S.K."/>
            <person name="Kodira C.D."/>
            <person name="Zeng Q."/>
            <person name="Koehrsen M."/>
            <person name="Alvarado L."/>
            <person name="Berlin A."/>
            <person name="Borenstein D."/>
            <person name="Chen Z."/>
            <person name="Engels R."/>
            <person name="Freedman E."/>
            <person name="Gellesch M."/>
            <person name="Goldberg J."/>
            <person name="Griggs A."/>
            <person name="Gujja S."/>
            <person name="Heiman D."/>
            <person name="Hepburn T."/>
            <person name="Howarth C."/>
            <person name="Jen D."/>
            <person name="Larson L."/>
            <person name="Lewis B."/>
            <person name="Mehta T."/>
            <person name="Park D."/>
            <person name="Pearson M."/>
            <person name="Roberts A."/>
            <person name="Saif S."/>
            <person name="Shea T."/>
            <person name="Shenoy N."/>
            <person name="Sisk P."/>
            <person name="Stolte C."/>
            <person name="Sykes S."/>
            <person name="Walk T."/>
            <person name="White J."/>
            <person name="Yandava C."/>
            <person name="Klein B."/>
            <person name="McEwen J.G."/>
            <person name="Puccia R."/>
            <person name="Goldman G.H."/>
            <person name="Felipe M.S."/>
            <person name="Nino-Vega G."/>
            <person name="San-Blas G."/>
            <person name="Taylor J."/>
            <person name="Mendoza L."/>
            <person name="Galagan J."/>
            <person name="Nusbaum C."/>
            <person name="Birren B."/>
        </authorList>
    </citation>
    <scope>NUCLEOTIDE SEQUENCE</scope>
    <source>
        <strain evidence="1">G186AR</strain>
    </source>
</reference>
<evidence type="ECO:0000313" key="1">
    <source>
        <dbReference type="EMBL" id="EEH09676.1"/>
    </source>
</evidence>
<evidence type="ECO:0000313" key="2">
    <source>
        <dbReference type="Proteomes" id="UP000001631"/>
    </source>
</evidence>
<dbReference type="GeneID" id="69034338"/>
<dbReference type="HOGENOM" id="CLU_2196144_0_0_1"/>
<name>C0NEK5_AJECG</name>
<dbReference type="Proteomes" id="UP000001631">
    <property type="component" value="Unassembled WGS sequence"/>
</dbReference>
<dbReference type="RefSeq" id="XP_045290157.1">
    <property type="nucleotide sequence ID" value="XM_045428371.1"/>
</dbReference>
<organism evidence="1 2">
    <name type="scientific">Ajellomyces capsulatus (strain G186AR / H82 / ATCC MYA-2454 / RMSCC 2432)</name>
    <name type="common">Darling's disease fungus</name>
    <name type="synonym">Histoplasma capsulatum</name>
    <dbReference type="NCBI Taxonomy" id="447093"/>
    <lineage>
        <taxon>Eukaryota</taxon>
        <taxon>Fungi</taxon>
        <taxon>Dikarya</taxon>
        <taxon>Ascomycota</taxon>
        <taxon>Pezizomycotina</taxon>
        <taxon>Eurotiomycetes</taxon>
        <taxon>Eurotiomycetidae</taxon>
        <taxon>Onygenales</taxon>
        <taxon>Ajellomycetaceae</taxon>
        <taxon>Histoplasma</taxon>
    </lineage>
</organism>
<accession>C0NEK5</accession>
<keyword evidence="2" id="KW-1185">Reference proteome</keyword>
<protein>
    <submittedName>
        <fullName evidence="1">Uncharacterized protein</fullName>
    </submittedName>
</protein>
<gene>
    <name evidence="1" type="ORF">HCBG_01321</name>
</gene>
<sequence length="108" mass="12159">MMGLAKVLHIYRKPVYIKEEEKLADADLGMRLAVAAAVAAAAAATRRFQARPTDNCRKHRKARASHAADSDRAYLDLNPRRRLSAPFCWNWLGLWLVFGDALLAPWGR</sequence>